<evidence type="ECO:0000313" key="3">
    <source>
        <dbReference type="Proteomes" id="UP000502409"/>
    </source>
</evidence>
<reference evidence="2 3" key="1">
    <citation type="submission" date="2020-04" db="EMBL/GenBank/DDBJ databases">
        <authorList>
            <person name="Angtuaco S.E."/>
            <person name="Chung R.C."/>
            <person name="Hung A.H."/>
            <person name="Eghdamian A."/>
            <person name="Zhu L."/>
            <person name="Shaffer C.D."/>
            <person name="Weston-Hafer K.A."/>
            <person name="Garlena R.A."/>
            <person name="Russell D.A."/>
            <person name="Pope W.H."/>
            <person name="Jacobs-Sera D."/>
            <person name="Hatfull G.F."/>
        </authorList>
    </citation>
    <scope>NUCLEOTIDE SEQUENCE [LARGE SCALE GENOMIC DNA]</scope>
</reference>
<gene>
    <name evidence="2" type="primary">217</name>
    <name evidence="2" type="ORF">SEA_BMOC_217</name>
</gene>
<name>A0A6M3SY71_9CAUD</name>
<protein>
    <recommendedName>
        <fullName evidence="1">DUF7701 domain-containing protein</fullName>
    </recommendedName>
</protein>
<dbReference type="KEGG" id="vg:65125719"/>
<dbReference type="RefSeq" id="YP_010107577.1">
    <property type="nucleotide sequence ID" value="NC_055842.1"/>
</dbReference>
<sequence length="98" mass="11244">MTNYVQQVKDALAELHPRMESELLDVYTLLVLVKGEAVTLKDVHDAWSVWKNNIRPDHRSLIEFDELTPEVQALDQRYADSIALVAKIREIVLANKTT</sequence>
<keyword evidence="3" id="KW-1185">Reference proteome</keyword>
<dbReference type="GeneID" id="65125719"/>
<dbReference type="InterPro" id="IPR056118">
    <property type="entry name" value="DUF7701"/>
</dbReference>
<dbReference type="Pfam" id="PF24792">
    <property type="entry name" value="DUF7701"/>
    <property type="match status" value="1"/>
</dbReference>
<proteinExistence type="predicted"/>
<dbReference type="EMBL" id="MT310865">
    <property type="protein sequence ID" value="QJD50926.1"/>
    <property type="molecule type" value="Genomic_DNA"/>
</dbReference>
<evidence type="ECO:0000313" key="2">
    <source>
        <dbReference type="EMBL" id="QJD50926.1"/>
    </source>
</evidence>
<feature type="domain" description="DUF7701" evidence="1">
    <location>
        <begin position="3"/>
        <end position="86"/>
    </location>
</feature>
<organism evidence="2 3">
    <name type="scientific">Streptomyces phage Bmoc</name>
    <dbReference type="NCBI Taxonomy" id="2725629"/>
    <lineage>
        <taxon>Viruses</taxon>
        <taxon>Duplodnaviria</taxon>
        <taxon>Heunggongvirae</taxon>
        <taxon>Uroviricota</taxon>
        <taxon>Caudoviricetes</taxon>
        <taxon>Stanwilliamsviridae</taxon>
        <taxon>Boydwoodruffvirinae</taxon>
        <taxon>Samistivirus</taxon>
        <taxon>Samistivirus bmoc</taxon>
    </lineage>
</organism>
<evidence type="ECO:0000259" key="1">
    <source>
        <dbReference type="Pfam" id="PF24792"/>
    </source>
</evidence>
<dbReference type="Proteomes" id="UP000502409">
    <property type="component" value="Genome"/>
</dbReference>
<accession>A0A6M3SY71</accession>